<gene>
    <name evidence="1" type="ORF">PGT21_002286</name>
    <name evidence="2" type="ORF">PGTUg99_018261</name>
</gene>
<keyword evidence="3" id="KW-1185">Reference proteome</keyword>
<comment type="caution">
    <text evidence="1">The sequence shown here is derived from an EMBL/GenBank/DDBJ whole genome shotgun (WGS) entry which is preliminary data.</text>
</comment>
<protein>
    <submittedName>
        <fullName evidence="1">Uncharacterized protein</fullName>
    </submittedName>
</protein>
<dbReference type="EMBL" id="VSWC01000118">
    <property type="protein sequence ID" value="KAA1083643.1"/>
    <property type="molecule type" value="Genomic_DNA"/>
</dbReference>
<dbReference type="Proteomes" id="UP000324748">
    <property type="component" value="Unassembled WGS sequence"/>
</dbReference>
<evidence type="ECO:0000313" key="3">
    <source>
        <dbReference type="Proteomes" id="UP000324748"/>
    </source>
</evidence>
<proteinExistence type="predicted"/>
<sequence length="64" mass="6950">MGFERQIAKTIMAGADGKSPTADGRNRRVEMVPSLGVMAILRRGSLSCDSSLLTRVWMAIKQSP</sequence>
<organism evidence="1 3">
    <name type="scientific">Puccinia graminis f. sp. tritici</name>
    <dbReference type="NCBI Taxonomy" id="56615"/>
    <lineage>
        <taxon>Eukaryota</taxon>
        <taxon>Fungi</taxon>
        <taxon>Dikarya</taxon>
        <taxon>Basidiomycota</taxon>
        <taxon>Pucciniomycotina</taxon>
        <taxon>Pucciniomycetes</taxon>
        <taxon>Pucciniales</taxon>
        <taxon>Pucciniaceae</taxon>
        <taxon>Puccinia</taxon>
    </lineage>
</organism>
<accession>A0A5B0N507</accession>
<evidence type="ECO:0000313" key="4">
    <source>
        <dbReference type="Proteomes" id="UP000325313"/>
    </source>
</evidence>
<dbReference type="AlphaFoldDB" id="A0A5B0N507"/>
<evidence type="ECO:0000313" key="1">
    <source>
        <dbReference type="EMBL" id="KAA1083643.1"/>
    </source>
</evidence>
<dbReference type="EMBL" id="VDEP01000209">
    <property type="protein sequence ID" value="KAA1123384.1"/>
    <property type="molecule type" value="Genomic_DNA"/>
</dbReference>
<name>A0A5B0N507_PUCGR</name>
<dbReference type="Proteomes" id="UP000325313">
    <property type="component" value="Unassembled WGS sequence"/>
</dbReference>
<reference evidence="3 4" key="1">
    <citation type="submission" date="2019-05" db="EMBL/GenBank/DDBJ databases">
        <title>Emergence of the Ug99 lineage of the wheat stem rust pathogen through somatic hybridization.</title>
        <authorList>
            <person name="Li F."/>
            <person name="Upadhyaya N.M."/>
            <person name="Sperschneider J."/>
            <person name="Matny O."/>
            <person name="Nguyen-Phuc H."/>
            <person name="Mago R."/>
            <person name="Raley C."/>
            <person name="Miller M.E."/>
            <person name="Silverstein K.A.T."/>
            <person name="Henningsen E."/>
            <person name="Hirsch C.D."/>
            <person name="Visser B."/>
            <person name="Pretorius Z.A."/>
            <person name="Steffenson B.J."/>
            <person name="Schwessinger B."/>
            <person name="Dodds P.N."/>
            <person name="Figueroa M."/>
        </authorList>
    </citation>
    <scope>NUCLEOTIDE SEQUENCE [LARGE SCALE GENOMIC DNA]</scope>
    <source>
        <strain evidence="1">21-0</strain>
        <strain evidence="2 4">Ug99</strain>
    </source>
</reference>
<evidence type="ECO:0000313" key="2">
    <source>
        <dbReference type="EMBL" id="KAA1123384.1"/>
    </source>
</evidence>